<proteinExistence type="predicted"/>
<dbReference type="Proteomes" id="UP000237684">
    <property type="component" value="Unassembled WGS sequence"/>
</dbReference>
<dbReference type="AlphaFoldDB" id="A0A2S8SQ32"/>
<evidence type="ECO:0000313" key="1">
    <source>
        <dbReference type="EMBL" id="PQV62907.1"/>
    </source>
</evidence>
<dbReference type="InParanoid" id="A0A2S8SQ32"/>
<keyword evidence="2" id="KW-1185">Reference proteome</keyword>
<accession>A0A2S8SQ32</accession>
<comment type="caution">
    <text evidence="1">The sequence shown here is derived from an EMBL/GenBank/DDBJ whole genome shotgun (WGS) entry which is preliminary data.</text>
</comment>
<name>A0A2S8SQ32_9BACT</name>
<organism evidence="1 2">
    <name type="scientific">Abditibacterium utsteinense</name>
    <dbReference type="NCBI Taxonomy" id="1960156"/>
    <lineage>
        <taxon>Bacteria</taxon>
        <taxon>Pseudomonadati</taxon>
        <taxon>Abditibacteriota</taxon>
        <taxon>Abditibacteriia</taxon>
        <taxon>Abditibacteriales</taxon>
        <taxon>Abditibacteriaceae</taxon>
        <taxon>Abditibacterium</taxon>
    </lineage>
</organism>
<reference evidence="1 2" key="1">
    <citation type="journal article" date="2018" name="Syst. Appl. Microbiol.">
        <title>Abditibacterium utsteinense sp. nov., the first cultivated member of candidate phylum FBP, isolated from ice-free Antarctic soil samples.</title>
        <authorList>
            <person name="Tahon G."/>
            <person name="Tytgat B."/>
            <person name="Lebbe L."/>
            <person name="Carlier A."/>
            <person name="Willems A."/>
        </authorList>
    </citation>
    <scope>NUCLEOTIDE SEQUENCE [LARGE SCALE GENOMIC DNA]</scope>
    <source>
        <strain evidence="1 2">LMG 29911</strain>
    </source>
</reference>
<sequence length="71" mass="8292">MMKRLFALPISTKRPFHLDMSRFFPTASLFAFLPENFAVEGAVVNRLRYMVQLDLFSTLEISTRPRHLKSC</sequence>
<gene>
    <name evidence="1" type="ORF">B1R32_1184</name>
</gene>
<evidence type="ECO:0000313" key="2">
    <source>
        <dbReference type="Proteomes" id="UP000237684"/>
    </source>
</evidence>
<dbReference type="EMBL" id="NIGF01000018">
    <property type="protein sequence ID" value="PQV62907.1"/>
    <property type="molecule type" value="Genomic_DNA"/>
</dbReference>
<protein>
    <submittedName>
        <fullName evidence="1">Uncharacterized protein</fullName>
    </submittedName>
</protein>